<evidence type="ECO:0000313" key="2">
    <source>
        <dbReference type="Proteomes" id="UP000070133"/>
    </source>
</evidence>
<sequence length="296" mass="33362">MHPKRTKGKQKSTALPPTASSQCAASRVFGIPELLGDILIKCAAEDVAKSHTALPVKALFVWQRVSCTFRNTIQESPQLRQYMLLERVSTSVAPGVGSLESGNLAVLQNLFGDHHLRRHGRYERLLPDALPKATYDMPTINLDRGIRITRPLSWEKVHLPEAFRMQSATWRNIKLSSEDGGMRIRQWVTNDRLSSDTIPFISASADFGYICDVVSKHEMKLGDLVKVVAELHARTHKEHIAKFICFFVGEGSYQHWVPRVRQLRSEDGHDLLPDQNIVNHVEVIEIGKMPVDTNAE</sequence>
<proteinExistence type="predicted"/>
<comment type="caution">
    <text evidence="1">The sequence shown here is derived from an EMBL/GenBank/DDBJ whole genome shotgun (WGS) entry which is preliminary data.</text>
</comment>
<keyword evidence="2" id="KW-1185">Reference proteome</keyword>
<gene>
    <name evidence="1" type="ORF">AC578_1653</name>
</gene>
<dbReference type="AlphaFoldDB" id="A0A139HLP2"/>
<organism evidence="1 2">
    <name type="scientific">Pseudocercospora eumusae</name>
    <dbReference type="NCBI Taxonomy" id="321146"/>
    <lineage>
        <taxon>Eukaryota</taxon>
        <taxon>Fungi</taxon>
        <taxon>Dikarya</taxon>
        <taxon>Ascomycota</taxon>
        <taxon>Pezizomycotina</taxon>
        <taxon>Dothideomycetes</taxon>
        <taxon>Dothideomycetidae</taxon>
        <taxon>Mycosphaerellales</taxon>
        <taxon>Mycosphaerellaceae</taxon>
        <taxon>Pseudocercospora</taxon>
    </lineage>
</organism>
<accession>A0A139HLP2</accession>
<reference evidence="1 2" key="1">
    <citation type="submission" date="2015-07" db="EMBL/GenBank/DDBJ databases">
        <title>Comparative genomics of the Sigatoka disease complex on banana suggests a link between parallel evolutionary changes in Pseudocercospora fijiensis and Pseudocercospora eumusae and increased virulence on the banana host.</title>
        <authorList>
            <person name="Chang T.-C."/>
            <person name="Salvucci A."/>
            <person name="Crous P.W."/>
            <person name="Stergiopoulos I."/>
        </authorList>
    </citation>
    <scope>NUCLEOTIDE SEQUENCE [LARGE SCALE GENOMIC DNA]</scope>
    <source>
        <strain evidence="1 2">CBS 114824</strain>
    </source>
</reference>
<dbReference type="Proteomes" id="UP000070133">
    <property type="component" value="Unassembled WGS sequence"/>
</dbReference>
<protein>
    <submittedName>
        <fullName evidence="1">Uncharacterized protein</fullName>
    </submittedName>
</protein>
<dbReference type="OrthoDB" id="3648185at2759"/>
<name>A0A139HLP2_9PEZI</name>
<dbReference type="EMBL" id="LFZN01000030">
    <property type="protein sequence ID" value="KXT03435.1"/>
    <property type="molecule type" value="Genomic_DNA"/>
</dbReference>
<evidence type="ECO:0000313" key="1">
    <source>
        <dbReference type="EMBL" id="KXT03435.1"/>
    </source>
</evidence>